<evidence type="ECO:0000259" key="5">
    <source>
        <dbReference type="PROSITE" id="PS50932"/>
    </source>
</evidence>
<dbReference type="AlphaFoldDB" id="A0A9X0QHV1"/>
<evidence type="ECO:0000256" key="2">
    <source>
        <dbReference type="ARBA" id="ARBA00023015"/>
    </source>
</evidence>
<dbReference type="CDD" id="cd01392">
    <property type="entry name" value="HTH_LacI"/>
    <property type="match status" value="1"/>
</dbReference>
<feature type="domain" description="HTH lacI-type" evidence="5">
    <location>
        <begin position="1"/>
        <end position="53"/>
    </location>
</feature>
<name>A0A9X0QHV1_9BACT</name>
<dbReference type="PANTHER" id="PTHR30146:SF148">
    <property type="entry name" value="HTH-TYPE TRANSCRIPTIONAL REPRESSOR PURR-RELATED"/>
    <property type="match status" value="1"/>
</dbReference>
<comment type="caution">
    <text evidence="6">The sequence shown here is derived from an EMBL/GenBank/DDBJ whole genome shotgun (WGS) entry which is preliminary data.</text>
</comment>
<dbReference type="Pfam" id="PF00356">
    <property type="entry name" value="LacI"/>
    <property type="match status" value="1"/>
</dbReference>
<dbReference type="GO" id="GO:0000976">
    <property type="term" value="F:transcription cis-regulatory region binding"/>
    <property type="evidence" value="ECO:0007669"/>
    <property type="project" value="TreeGrafter"/>
</dbReference>
<keyword evidence="1" id="KW-0678">Repressor</keyword>
<dbReference type="Gene3D" id="3.40.50.2300">
    <property type="match status" value="2"/>
</dbReference>
<dbReference type="Gene3D" id="1.10.260.40">
    <property type="entry name" value="lambda repressor-like DNA-binding domains"/>
    <property type="match status" value="1"/>
</dbReference>
<dbReference type="Pfam" id="PF13377">
    <property type="entry name" value="Peripla_BP_3"/>
    <property type="match status" value="1"/>
</dbReference>
<dbReference type="InterPro" id="IPR000843">
    <property type="entry name" value="HTH_LacI"/>
</dbReference>
<organism evidence="6 7">
    <name type="scientific">Tunturiibacter gelidiferens</name>
    <dbReference type="NCBI Taxonomy" id="3069689"/>
    <lineage>
        <taxon>Bacteria</taxon>
        <taxon>Pseudomonadati</taxon>
        <taxon>Acidobacteriota</taxon>
        <taxon>Terriglobia</taxon>
        <taxon>Terriglobales</taxon>
        <taxon>Acidobacteriaceae</taxon>
        <taxon>Tunturiibacter</taxon>
    </lineage>
</organism>
<keyword evidence="4" id="KW-0804">Transcription</keyword>
<proteinExistence type="predicted"/>
<dbReference type="SUPFAM" id="SSF47413">
    <property type="entry name" value="lambda repressor-like DNA-binding domains"/>
    <property type="match status" value="1"/>
</dbReference>
<keyword evidence="2" id="KW-0805">Transcription regulation</keyword>
<dbReference type="EMBL" id="JACHEB010000010">
    <property type="protein sequence ID" value="MBB5330434.1"/>
    <property type="molecule type" value="Genomic_DNA"/>
</dbReference>
<sequence>MTDIARLAGVSTSTVSRVFHGSPLVNEETAQRVRAVLNDSRYIPDGLARGLKSGITNIYGLVITDITNPFFPEIVKEFESIAAERSREIMLTNIDFHKNGMGDSVRRLLTWKVDGVAILTSNPDRRSMDDLTANSIPMATLDRRLLGPGLSDIAVDNLPGMIQGMAYLDNLGHKKIGYIGGLPGEAISKHRRGEFIHALKKQGFAVRSEYIKAGDFRISGGAAAIQELLVLNDPPTAIFTANDMTAIGALHAAQKMGYKVGEDISIIGLDDIAFAEMTTPALTTLRLSRPRMARAFFDALDYFGSRPSSIGQQYTVKTSLVIRDSTGPAKVKKNQRSSR</sequence>
<dbReference type="RefSeq" id="WP_183979888.1">
    <property type="nucleotide sequence ID" value="NZ_JACHEB010000010.1"/>
</dbReference>
<dbReference type="SUPFAM" id="SSF53822">
    <property type="entry name" value="Periplasmic binding protein-like I"/>
    <property type="match status" value="1"/>
</dbReference>
<dbReference type="InterPro" id="IPR028082">
    <property type="entry name" value="Peripla_BP_I"/>
</dbReference>
<evidence type="ECO:0000313" key="6">
    <source>
        <dbReference type="EMBL" id="MBB5330434.1"/>
    </source>
</evidence>
<dbReference type="PROSITE" id="PS50932">
    <property type="entry name" value="HTH_LACI_2"/>
    <property type="match status" value="1"/>
</dbReference>
<dbReference type="PANTHER" id="PTHR30146">
    <property type="entry name" value="LACI-RELATED TRANSCRIPTIONAL REPRESSOR"/>
    <property type="match status" value="1"/>
</dbReference>
<evidence type="ECO:0000256" key="4">
    <source>
        <dbReference type="ARBA" id="ARBA00023163"/>
    </source>
</evidence>
<keyword evidence="3" id="KW-0238">DNA-binding</keyword>
<reference evidence="6 7" key="1">
    <citation type="submission" date="2020-08" db="EMBL/GenBank/DDBJ databases">
        <title>Genomic Encyclopedia of Type Strains, Phase IV (KMG-V): Genome sequencing to study the core and pangenomes of soil and plant-associated prokaryotes.</title>
        <authorList>
            <person name="Whitman W."/>
        </authorList>
    </citation>
    <scope>NUCLEOTIDE SEQUENCE [LARGE SCALE GENOMIC DNA]</scope>
    <source>
        <strain evidence="6 7">X5P2</strain>
    </source>
</reference>
<accession>A0A9X0QHV1</accession>
<keyword evidence="7" id="KW-1185">Reference proteome</keyword>
<dbReference type="CDD" id="cd06267">
    <property type="entry name" value="PBP1_LacI_sugar_binding-like"/>
    <property type="match status" value="1"/>
</dbReference>
<dbReference type="Proteomes" id="UP000535182">
    <property type="component" value="Unassembled WGS sequence"/>
</dbReference>
<protein>
    <submittedName>
        <fullName evidence="6">LacI family transcriptional regulator</fullName>
    </submittedName>
</protein>
<dbReference type="InterPro" id="IPR046335">
    <property type="entry name" value="LacI/GalR-like_sensor"/>
</dbReference>
<gene>
    <name evidence="6" type="ORF">HDF14_004069</name>
</gene>
<evidence type="ECO:0000256" key="3">
    <source>
        <dbReference type="ARBA" id="ARBA00023125"/>
    </source>
</evidence>
<dbReference type="SMART" id="SM00354">
    <property type="entry name" value="HTH_LACI"/>
    <property type="match status" value="1"/>
</dbReference>
<evidence type="ECO:0000313" key="7">
    <source>
        <dbReference type="Proteomes" id="UP000535182"/>
    </source>
</evidence>
<evidence type="ECO:0000256" key="1">
    <source>
        <dbReference type="ARBA" id="ARBA00022491"/>
    </source>
</evidence>
<dbReference type="GO" id="GO:0003700">
    <property type="term" value="F:DNA-binding transcription factor activity"/>
    <property type="evidence" value="ECO:0007669"/>
    <property type="project" value="TreeGrafter"/>
</dbReference>
<dbReference type="InterPro" id="IPR010982">
    <property type="entry name" value="Lambda_DNA-bd_dom_sf"/>
</dbReference>